<keyword evidence="2" id="KW-1185">Reference proteome</keyword>
<reference evidence="1" key="1">
    <citation type="submission" date="2022-09" db="EMBL/GenBank/DDBJ databases">
        <authorList>
            <person name="Yuan C."/>
            <person name="Ke Z."/>
        </authorList>
    </citation>
    <scope>NUCLEOTIDE SEQUENCE</scope>
    <source>
        <strain evidence="1">LB-8</strain>
    </source>
</reference>
<protein>
    <submittedName>
        <fullName evidence="1">DUF3375 domain-containing protein</fullName>
    </submittedName>
</protein>
<evidence type="ECO:0000313" key="1">
    <source>
        <dbReference type="EMBL" id="MCU7548119.1"/>
    </source>
</evidence>
<dbReference type="RefSeq" id="WP_279295563.1">
    <property type="nucleotide sequence ID" value="NZ_JAOTIF010000001.1"/>
</dbReference>
<dbReference type="InterPro" id="IPR021804">
    <property type="entry name" value="DUF3375"/>
</dbReference>
<gene>
    <name evidence="1" type="ORF">OCK74_03285</name>
</gene>
<proteinExistence type="predicted"/>
<dbReference type="Proteomes" id="UP001155483">
    <property type="component" value="Unassembled WGS sequence"/>
</dbReference>
<dbReference type="AlphaFoldDB" id="A0A9X2XSA8"/>
<evidence type="ECO:0000313" key="2">
    <source>
        <dbReference type="Proteomes" id="UP001155483"/>
    </source>
</evidence>
<dbReference type="EMBL" id="JAOTIF010000001">
    <property type="protein sequence ID" value="MCU7548119.1"/>
    <property type="molecule type" value="Genomic_DNA"/>
</dbReference>
<dbReference type="Pfam" id="PF11855">
    <property type="entry name" value="DUF3375"/>
    <property type="match status" value="1"/>
</dbReference>
<sequence>MKGSDISFLFDTAPALHMLRLRNAHWVLPFLYKVFKEKSVFSLPEFSLTTLLAEALSSQNEGVEDWEEAKIEFGEDEESRARKYLLNWVQKRLLQDFPAADGTTMYQLSAHTEKVFQWLQTLSRRDFVGTESRFKMLFNSLHDIVEKTEDDRFKRLEELKSKRADIDREINALEHGASVEVYSNAQVAERLEMFTRLCYELLGDFREVEDNFRQIHRNIVEQHTKAEVNKGAIVGYAFDAYDALRNSNQGRSFYAFWDFLISRAGQVEWRQLTSQLLELLQLRNIDSDYYFLDNIKSMLLEQGRVVYEANDKMAEKLSRIITEKEMAQHKRLRQQIGGIKELVLQLMDNDSVPCSIQVEGAAEIRLSMDRRLQQEPKNMPSMVRQPVSGSETIEDMARFSRLLNAPFVDKKKLWQNVEDILKDKHTATLREIIEITGLEYGVAEVVAYFSFVKDKGGKAQIMSSMSEHIALNSESNKFIEVPYLLFNR</sequence>
<name>A0A9X2XSA8_9BACT</name>
<organism evidence="1 2">
    <name type="scientific">Paraflavisolibacter caeni</name>
    <dbReference type="NCBI Taxonomy" id="2982496"/>
    <lineage>
        <taxon>Bacteria</taxon>
        <taxon>Pseudomonadati</taxon>
        <taxon>Bacteroidota</taxon>
        <taxon>Chitinophagia</taxon>
        <taxon>Chitinophagales</taxon>
        <taxon>Chitinophagaceae</taxon>
        <taxon>Paraflavisolibacter</taxon>
    </lineage>
</organism>
<accession>A0A9X2XSA8</accession>
<reference evidence="1" key="2">
    <citation type="submission" date="2023-04" db="EMBL/GenBank/DDBJ databases">
        <title>Paracnuella aquatica gen. nov., sp. nov., a member of the family Chitinophagaceae isolated from a hot spring.</title>
        <authorList>
            <person name="Wang C."/>
        </authorList>
    </citation>
    <scope>NUCLEOTIDE SEQUENCE</scope>
    <source>
        <strain evidence="1">LB-8</strain>
    </source>
</reference>
<comment type="caution">
    <text evidence="1">The sequence shown here is derived from an EMBL/GenBank/DDBJ whole genome shotgun (WGS) entry which is preliminary data.</text>
</comment>